<evidence type="ECO:0000256" key="1">
    <source>
        <dbReference type="ARBA" id="ARBA00004651"/>
    </source>
</evidence>
<dbReference type="Proteomes" id="UP001342826">
    <property type="component" value="Unassembled WGS sequence"/>
</dbReference>
<evidence type="ECO:0000256" key="5">
    <source>
        <dbReference type="ARBA" id="ARBA00022573"/>
    </source>
</evidence>
<proteinExistence type="inferred from homology"/>
<name>A0ABU6NUQ5_9BACI</name>
<evidence type="ECO:0000256" key="4">
    <source>
        <dbReference type="ARBA" id="ARBA00022475"/>
    </source>
</evidence>
<evidence type="ECO:0000256" key="2">
    <source>
        <dbReference type="ARBA" id="ARBA00004953"/>
    </source>
</evidence>
<keyword evidence="6 9" id="KW-0812">Transmembrane</keyword>
<evidence type="ECO:0000256" key="3">
    <source>
        <dbReference type="ARBA" id="ARBA00006263"/>
    </source>
</evidence>
<evidence type="ECO:0000256" key="6">
    <source>
        <dbReference type="ARBA" id="ARBA00022692"/>
    </source>
</evidence>
<comment type="function">
    <text evidence="9">Converts cobyric acid to cobinamide by the addition of aminopropanol on the F carboxylic group.</text>
</comment>
<protein>
    <recommendedName>
        <fullName evidence="9">Cobalamin biosynthesis protein CobD</fullName>
    </recommendedName>
</protein>
<evidence type="ECO:0000313" key="10">
    <source>
        <dbReference type="EMBL" id="MED4400756.1"/>
    </source>
</evidence>
<keyword evidence="8 9" id="KW-0472">Membrane</keyword>
<gene>
    <name evidence="10" type="primary">cbiB</name>
    <name evidence="9" type="synonym">cobD</name>
    <name evidence="10" type="ORF">P9271_05355</name>
</gene>
<feature type="transmembrane region" description="Helical" evidence="9">
    <location>
        <begin position="51"/>
        <end position="72"/>
    </location>
</feature>
<evidence type="ECO:0000256" key="9">
    <source>
        <dbReference type="HAMAP-Rule" id="MF_00024"/>
    </source>
</evidence>
<comment type="caution">
    <text evidence="9">Lacks conserved residue(s) required for the propagation of feature annotation.</text>
</comment>
<keyword evidence="11" id="KW-1185">Reference proteome</keyword>
<dbReference type="PANTHER" id="PTHR34308:SF1">
    <property type="entry name" value="COBALAMIN BIOSYNTHESIS PROTEIN CBIB"/>
    <property type="match status" value="1"/>
</dbReference>
<keyword evidence="5 9" id="KW-0169">Cobalamin biosynthesis</keyword>
<comment type="pathway">
    <text evidence="2 9">Cofactor biosynthesis; adenosylcobalamin biosynthesis.</text>
</comment>
<comment type="similarity">
    <text evidence="3 9">Belongs to the CobD/CbiB family.</text>
</comment>
<evidence type="ECO:0000256" key="8">
    <source>
        <dbReference type="ARBA" id="ARBA00023136"/>
    </source>
</evidence>
<organism evidence="10 11">
    <name type="scientific">Metabacillus fastidiosus</name>
    <dbReference type="NCBI Taxonomy" id="1458"/>
    <lineage>
        <taxon>Bacteria</taxon>
        <taxon>Bacillati</taxon>
        <taxon>Bacillota</taxon>
        <taxon>Bacilli</taxon>
        <taxon>Bacillales</taxon>
        <taxon>Bacillaceae</taxon>
        <taxon>Metabacillus</taxon>
    </lineage>
</organism>
<dbReference type="InterPro" id="IPR004485">
    <property type="entry name" value="Cobalamin_biosynth_CobD/CbiB"/>
</dbReference>
<comment type="subcellular location">
    <subcellularLocation>
        <location evidence="1 9">Cell membrane</location>
        <topology evidence="1 9">Multi-pass membrane protein</topology>
    </subcellularLocation>
</comment>
<feature type="transmembrane region" description="Helical" evidence="9">
    <location>
        <begin position="296"/>
        <end position="319"/>
    </location>
</feature>
<evidence type="ECO:0000313" key="11">
    <source>
        <dbReference type="Proteomes" id="UP001342826"/>
    </source>
</evidence>
<evidence type="ECO:0000256" key="7">
    <source>
        <dbReference type="ARBA" id="ARBA00022989"/>
    </source>
</evidence>
<dbReference type="EMBL" id="JARTFS010000005">
    <property type="protein sequence ID" value="MED4400756.1"/>
    <property type="molecule type" value="Genomic_DNA"/>
</dbReference>
<dbReference type="HAMAP" id="MF_00024">
    <property type="entry name" value="CobD_CbiB"/>
    <property type="match status" value="1"/>
</dbReference>
<dbReference type="NCBIfam" id="TIGR00380">
    <property type="entry name" value="cobal_cbiB"/>
    <property type="match status" value="1"/>
</dbReference>
<keyword evidence="7 9" id="KW-1133">Transmembrane helix</keyword>
<reference evidence="10 11" key="1">
    <citation type="submission" date="2023-03" db="EMBL/GenBank/DDBJ databases">
        <title>Bacillus Genome Sequencing.</title>
        <authorList>
            <person name="Dunlap C."/>
        </authorList>
    </citation>
    <scope>NUCLEOTIDE SEQUENCE [LARGE SCALE GENOMIC DNA]</scope>
    <source>
        <strain evidence="10 11">NRS-1717</strain>
    </source>
</reference>
<comment type="caution">
    <text evidence="10">The sequence shown here is derived from an EMBL/GenBank/DDBJ whole genome shotgun (WGS) entry which is preliminary data.</text>
</comment>
<dbReference type="Pfam" id="PF03186">
    <property type="entry name" value="CobD_Cbib"/>
    <property type="match status" value="1"/>
</dbReference>
<accession>A0ABU6NUQ5</accession>
<keyword evidence="4 9" id="KW-1003">Cell membrane</keyword>
<dbReference type="PANTHER" id="PTHR34308">
    <property type="entry name" value="COBALAMIN BIOSYNTHESIS PROTEIN CBIB"/>
    <property type="match status" value="1"/>
</dbReference>
<sequence length="322" mass="35893">MIIEHFTAIIIALILDRIIGDPHWLPHPVRVMGAFIAYFDKQLNNGKHRKIKGIISIVLILIIIVTLSYLLVFFSYSIHHWLGIVIEGILIFTTIAAKNLKDSAYEVKKPLEENNITYAREKLSWIVGRDTDKLNEAEIIRGTVETVAENTSDGITAPLFFAFIGGAPLAFLYRTVNTADSMIGNKSEKYIDFGWAAARLDDVLNYIPSRLTGISMIISSIGFNEASFKEKFATLFRDARKHPSPNSGWCEAAIAGILCIQLGGVNYYKGVKSERPTMGQALLPLQTEHIEDTTVIMYRTILVFTIILAIGGLLFDVAITRS</sequence>
<dbReference type="RefSeq" id="WP_328014969.1">
    <property type="nucleotide sequence ID" value="NZ_JARTFS010000005.1"/>
</dbReference>